<protein>
    <submittedName>
        <fullName evidence="1">Uncharacterized protein</fullName>
    </submittedName>
</protein>
<accession>A0A3G9JUI9</accession>
<dbReference type="AlphaFoldDB" id="A0A3G9JUI9"/>
<dbReference type="OrthoDB" id="1644331at2"/>
<keyword evidence="2" id="KW-1185">Reference proteome</keyword>
<dbReference type="InParanoid" id="A0A3G9JUI9"/>
<dbReference type="Proteomes" id="UP000268059">
    <property type="component" value="Chromosome"/>
</dbReference>
<dbReference type="RefSeq" id="WP_157983012.1">
    <property type="nucleotide sequence ID" value="NZ_AP019309.1"/>
</dbReference>
<proteinExistence type="predicted"/>
<reference evidence="1 2" key="1">
    <citation type="submission" date="2018-11" db="EMBL/GenBank/DDBJ databases">
        <title>Novel Erysipelotrichaceae bacterium isolated from small intestine of a swine.</title>
        <authorList>
            <person name="Kim J.S."/>
            <person name="Choe H."/>
            <person name="Lee Y.R."/>
            <person name="Kim K.M."/>
            <person name="Park D.S."/>
        </authorList>
    </citation>
    <scope>NUCLEOTIDE SEQUENCE [LARGE SCALE GENOMIC DNA]</scope>
    <source>
        <strain evidence="1 2">SG0102</strain>
    </source>
</reference>
<dbReference type="EMBL" id="AP019309">
    <property type="protein sequence ID" value="BBH26749.1"/>
    <property type="molecule type" value="Genomic_DNA"/>
</dbReference>
<organism evidence="1 2">
    <name type="scientific">Intestinibaculum porci</name>
    <dbReference type="NCBI Taxonomy" id="2487118"/>
    <lineage>
        <taxon>Bacteria</taxon>
        <taxon>Bacillati</taxon>
        <taxon>Bacillota</taxon>
        <taxon>Erysipelotrichia</taxon>
        <taxon>Erysipelotrichales</taxon>
        <taxon>Erysipelotrichaceae</taxon>
        <taxon>Intestinibaculum</taxon>
    </lineage>
</organism>
<dbReference type="InterPro" id="IPR005361">
    <property type="entry name" value="UPF0158"/>
</dbReference>
<dbReference type="KEGG" id="ebm:SG0102_16830"/>
<evidence type="ECO:0000313" key="1">
    <source>
        <dbReference type="EMBL" id="BBH26749.1"/>
    </source>
</evidence>
<evidence type="ECO:0000313" key="2">
    <source>
        <dbReference type="Proteomes" id="UP000268059"/>
    </source>
</evidence>
<gene>
    <name evidence="1" type="ORF">SG0102_16830</name>
</gene>
<name>A0A3G9JUI9_9FIRM</name>
<dbReference type="Pfam" id="PF03682">
    <property type="entry name" value="UPF0158"/>
    <property type="match status" value="1"/>
</dbReference>
<sequence length="140" mass="16653">MKLKLNDVLEALEGASDDTGYVLDMQTGEIHVFFDDDFDDFDDPEEAQEEIEEGSDRYLALPDSFDINEYEMMEHFLWTITDEEARHTLDVAMRGKGAFRRFRAKLHALGLEEDWYDYRSKQYERIARDWCEVNHIEIEE</sequence>